<dbReference type="InterPro" id="IPR015510">
    <property type="entry name" value="PGRP"/>
</dbReference>
<evidence type="ECO:0000256" key="4">
    <source>
        <dbReference type="SAM" id="SignalP"/>
    </source>
</evidence>
<evidence type="ECO:0000256" key="1">
    <source>
        <dbReference type="ARBA" id="ARBA00007553"/>
    </source>
</evidence>
<dbReference type="SMART" id="SM00701">
    <property type="entry name" value="PGRP"/>
    <property type="match status" value="1"/>
</dbReference>
<organism evidence="6 7">
    <name type="scientific">Allostreptomyces psammosilenae</name>
    <dbReference type="NCBI Taxonomy" id="1892865"/>
    <lineage>
        <taxon>Bacteria</taxon>
        <taxon>Bacillati</taxon>
        <taxon>Actinomycetota</taxon>
        <taxon>Actinomycetes</taxon>
        <taxon>Kitasatosporales</taxon>
        <taxon>Streptomycetaceae</taxon>
        <taxon>Allostreptomyces</taxon>
    </lineage>
</organism>
<dbReference type="InterPro" id="IPR036505">
    <property type="entry name" value="Amidase/PGRP_sf"/>
</dbReference>
<dbReference type="Pfam" id="PF01510">
    <property type="entry name" value="Amidase_2"/>
    <property type="match status" value="1"/>
</dbReference>
<dbReference type="InterPro" id="IPR006619">
    <property type="entry name" value="PGRP_domain_met/bac"/>
</dbReference>
<dbReference type="Gene3D" id="3.40.80.10">
    <property type="entry name" value="Peptidoglycan recognition protein-like"/>
    <property type="match status" value="1"/>
</dbReference>
<dbReference type="InterPro" id="IPR028994">
    <property type="entry name" value="Integrin_alpha_N"/>
</dbReference>
<protein>
    <recommendedName>
        <fullName evidence="5">Peptidoglycan recognition protein family domain-containing protein</fullName>
    </recommendedName>
</protein>
<evidence type="ECO:0000313" key="7">
    <source>
        <dbReference type="Proteomes" id="UP000567795"/>
    </source>
</evidence>
<accession>A0A853AAQ9</accession>
<dbReference type="AlphaFoldDB" id="A0A853AAQ9"/>
<dbReference type="PANTHER" id="PTHR11022:SF41">
    <property type="entry name" value="PEPTIDOGLYCAN-RECOGNITION PROTEIN LC-RELATED"/>
    <property type="match status" value="1"/>
</dbReference>
<dbReference type="InterPro" id="IPR013517">
    <property type="entry name" value="FG-GAP"/>
</dbReference>
<keyword evidence="7" id="KW-1185">Reference proteome</keyword>
<dbReference type="GO" id="GO:0008745">
    <property type="term" value="F:N-acetylmuramoyl-L-alanine amidase activity"/>
    <property type="evidence" value="ECO:0007669"/>
    <property type="project" value="InterPro"/>
</dbReference>
<comment type="caution">
    <text evidence="6">The sequence shown here is derived from an EMBL/GenBank/DDBJ whole genome shotgun (WGS) entry which is preliminary data.</text>
</comment>
<comment type="similarity">
    <text evidence="1">Belongs to the N-acetylmuramoyl-L-alanine amidase 2 family.</text>
</comment>
<dbReference type="Pfam" id="PF13517">
    <property type="entry name" value="FG-GAP_3"/>
    <property type="match status" value="2"/>
</dbReference>
<evidence type="ECO:0000256" key="3">
    <source>
        <dbReference type="SAM" id="MobiDB-lite"/>
    </source>
</evidence>
<reference evidence="6 7" key="1">
    <citation type="submission" date="2020-07" db="EMBL/GenBank/DDBJ databases">
        <title>Sequencing the genomes of 1000 actinobacteria strains.</title>
        <authorList>
            <person name="Klenk H.-P."/>
        </authorList>
    </citation>
    <scope>NUCLEOTIDE SEQUENCE [LARGE SCALE GENOMIC DNA]</scope>
    <source>
        <strain evidence="6 7">DSM 42178</strain>
    </source>
</reference>
<dbReference type="PANTHER" id="PTHR11022">
    <property type="entry name" value="PEPTIDOGLYCAN RECOGNITION PROTEIN"/>
    <property type="match status" value="1"/>
</dbReference>
<gene>
    <name evidence="6" type="ORF">FHU37_004627</name>
</gene>
<feature type="signal peptide" evidence="4">
    <location>
        <begin position="1"/>
        <end position="15"/>
    </location>
</feature>
<keyword evidence="2 4" id="KW-0732">Signal</keyword>
<feature type="region of interest" description="Disordered" evidence="3">
    <location>
        <begin position="120"/>
        <end position="143"/>
    </location>
</feature>
<feature type="chain" id="PRO_5039678576" description="Peptidoglycan recognition protein family domain-containing protein" evidence="4">
    <location>
        <begin position="16"/>
        <end position="686"/>
    </location>
</feature>
<dbReference type="CDD" id="cd06583">
    <property type="entry name" value="PGRP"/>
    <property type="match status" value="1"/>
</dbReference>
<sequence length="686" mass="70174">MFCASVVLAASGALAVVGQEPAAARPATAPGGPAAPAAAATPAAPEVGVLNTLDLLPPQAGGPSAPAEEELPELPATRTEPFRLVAVTWDDPAAPPQAPVQVRTRDAATGTWTPWRELGVSPVAQGADPSESPEGRLRGGTDPLWVDVSDGVQVRLADSTEPEQDGALVVPEGLRVDLIGAEPAAGSTALNSTATGLNSAATSTVAASSVSTAATTVPQPAVISRAGWGATAPTEPSDIGTSIKAVFVHHTAETNDYTCAQSPQIVRDIQTYHMSSLGWRDLGYNFLVDKCGTIFEGRSGGIDQPVIAAHTLGFNTDTTGISVLGEYTSTAPSQAAQDSVAHLAAWKLALYGVDATGQTVLTAGADNGKYTTGQQVTFHNISGHRDGFATECPGTAFYNRLPALRTEARAIQTAPVAPAQPRANDMNGDGIGDLVAIDTSGRLRLYTGYGDGRVSGPVTIGTAGWTGAKISHRGDYTGDGIEDLVARVGTTAYVYPGNGDGTVGSRIVMNGVGSAWANAAQIVSVGDLTGDAYPDVVVEDGGRLLLFAGDPVNKPGVKPGVQIGIGWAPYTIFAPGDTNGDGLPDLLARNTNDGRMWLYNGTISQNFGNGARTLYGSAGWTSSNRPLLASAADADRNGTADIYATTREGTGTLLFYRGGTDANGNPIDGPSTLVGNGGWNGIAFIS</sequence>
<dbReference type="RefSeq" id="WP_179816578.1">
    <property type="nucleotide sequence ID" value="NZ_JACBZD010000002.1"/>
</dbReference>
<dbReference type="Proteomes" id="UP000567795">
    <property type="component" value="Unassembled WGS sequence"/>
</dbReference>
<dbReference type="GO" id="GO:0008270">
    <property type="term" value="F:zinc ion binding"/>
    <property type="evidence" value="ECO:0007669"/>
    <property type="project" value="InterPro"/>
</dbReference>
<dbReference type="SUPFAM" id="SSF55846">
    <property type="entry name" value="N-acetylmuramoyl-L-alanine amidase-like"/>
    <property type="match status" value="1"/>
</dbReference>
<proteinExistence type="inferred from homology"/>
<dbReference type="SUPFAM" id="SSF69318">
    <property type="entry name" value="Integrin alpha N-terminal domain"/>
    <property type="match status" value="2"/>
</dbReference>
<dbReference type="InterPro" id="IPR002502">
    <property type="entry name" value="Amidase_domain"/>
</dbReference>
<evidence type="ECO:0000256" key="2">
    <source>
        <dbReference type="ARBA" id="ARBA00022729"/>
    </source>
</evidence>
<evidence type="ECO:0000313" key="6">
    <source>
        <dbReference type="EMBL" id="NYI07598.1"/>
    </source>
</evidence>
<name>A0A853AAQ9_9ACTN</name>
<feature type="domain" description="Peptidoglycan recognition protein family" evidence="5">
    <location>
        <begin position="220"/>
        <end position="366"/>
    </location>
</feature>
<dbReference type="EMBL" id="JACBZD010000002">
    <property type="protein sequence ID" value="NYI07598.1"/>
    <property type="molecule type" value="Genomic_DNA"/>
</dbReference>
<evidence type="ECO:0000259" key="5">
    <source>
        <dbReference type="SMART" id="SM00701"/>
    </source>
</evidence>
<dbReference type="GO" id="GO:0009253">
    <property type="term" value="P:peptidoglycan catabolic process"/>
    <property type="evidence" value="ECO:0007669"/>
    <property type="project" value="InterPro"/>
</dbReference>